<dbReference type="Pfam" id="PF16316">
    <property type="entry name" value="DUF4956"/>
    <property type="match status" value="1"/>
</dbReference>
<feature type="transmembrane region" description="Helical" evidence="1">
    <location>
        <begin position="109"/>
        <end position="142"/>
    </location>
</feature>
<evidence type="ECO:0000313" key="3">
    <source>
        <dbReference type="Proteomes" id="UP000034749"/>
    </source>
</evidence>
<keyword evidence="1" id="KW-0472">Membrane</keyword>
<feature type="transmembrane region" description="Helical" evidence="1">
    <location>
        <begin position="29"/>
        <end position="47"/>
    </location>
</feature>
<evidence type="ECO:0008006" key="4">
    <source>
        <dbReference type="Google" id="ProtNLM"/>
    </source>
</evidence>
<dbReference type="Proteomes" id="UP000034749">
    <property type="component" value="Unassembled WGS sequence"/>
</dbReference>
<evidence type="ECO:0000256" key="1">
    <source>
        <dbReference type="SAM" id="Phobius"/>
    </source>
</evidence>
<dbReference type="EMBL" id="LBZW01000025">
    <property type="protein sequence ID" value="KKR78798.1"/>
    <property type="molecule type" value="Genomic_DNA"/>
</dbReference>
<keyword evidence="1" id="KW-0812">Transmembrane</keyword>
<organism evidence="2 3">
    <name type="scientific">Candidatus Nomurabacteria bacterium GW2011_GWA2_40_9</name>
    <dbReference type="NCBI Taxonomy" id="1618734"/>
    <lineage>
        <taxon>Bacteria</taxon>
        <taxon>Candidatus Nomuraibacteriota</taxon>
    </lineage>
</organism>
<protein>
    <recommendedName>
        <fullName evidence="4">DUF4956 domain-containing protein</fullName>
    </recommendedName>
</protein>
<reference evidence="2 3" key="1">
    <citation type="journal article" date="2015" name="Nature">
        <title>rRNA introns, odd ribosomes, and small enigmatic genomes across a large radiation of phyla.</title>
        <authorList>
            <person name="Brown C.T."/>
            <person name="Hug L.A."/>
            <person name="Thomas B.C."/>
            <person name="Sharon I."/>
            <person name="Castelle C.J."/>
            <person name="Singh A."/>
            <person name="Wilkins M.J."/>
            <person name="Williams K.H."/>
            <person name="Banfield J.F."/>
        </authorList>
    </citation>
    <scope>NUCLEOTIDE SEQUENCE [LARGE SCALE GENOMIC DNA]</scope>
</reference>
<dbReference type="PATRIC" id="fig|1618734.3.peg.550"/>
<keyword evidence="1" id="KW-1133">Transmembrane helix</keyword>
<evidence type="ECO:0000313" key="2">
    <source>
        <dbReference type="EMBL" id="KKR78798.1"/>
    </source>
</evidence>
<dbReference type="AlphaFoldDB" id="A0A0G0TP82"/>
<gene>
    <name evidence="2" type="ORF">UU24_C0025G0007</name>
</gene>
<comment type="caution">
    <text evidence="2">The sequence shown here is derived from an EMBL/GenBank/DDBJ whole genome shotgun (WGS) entry which is preliminary data.</text>
</comment>
<feature type="transmembrane region" description="Helical" evidence="1">
    <location>
        <begin position="59"/>
        <end position="89"/>
    </location>
</feature>
<dbReference type="InterPro" id="IPR032531">
    <property type="entry name" value="DUF4956"/>
</dbReference>
<accession>A0A0G0TP82</accession>
<sequence length="229" mass="25114">MAVLNFKDITNIISPDNVGLGVNVTTGDIIFSLAITFATAMFIFYIYKKTYAGVLYSKSFNISLVATSMIVAIIMMAISGNLALSLGMVGALSIVRFRTAVKDPKDIVFLFWSISIGIINGIAFYKLSLIGSLAIGGVLILLSRNMVLNPPYLIVLRGSKIDENKVITAIKKYCSRHYIRNTTITESGKEITIEVKLRKEESEELLKDIKNIAGVEKVMMFSHSGGLSE</sequence>
<name>A0A0G0TP82_9BACT</name>
<proteinExistence type="predicted"/>